<dbReference type="EMBL" id="VICG01000009">
    <property type="protein sequence ID" value="KAA8568635.1"/>
    <property type="molecule type" value="Genomic_DNA"/>
</dbReference>
<keyword evidence="2" id="KW-1185">Reference proteome</keyword>
<name>A0A5M9JNP5_MONFR</name>
<accession>A0A5M9JNP5</accession>
<evidence type="ECO:0000313" key="2">
    <source>
        <dbReference type="Proteomes" id="UP000322873"/>
    </source>
</evidence>
<dbReference type="AlphaFoldDB" id="A0A5M9JNP5"/>
<proteinExistence type="predicted"/>
<organism evidence="1 2">
    <name type="scientific">Monilinia fructicola</name>
    <name type="common">Brown rot fungus</name>
    <name type="synonym">Ciboria fructicola</name>
    <dbReference type="NCBI Taxonomy" id="38448"/>
    <lineage>
        <taxon>Eukaryota</taxon>
        <taxon>Fungi</taxon>
        <taxon>Dikarya</taxon>
        <taxon>Ascomycota</taxon>
        <taxon>Pezizomycotina</taxon>
        <taxon>Leotiomycetes</taxon>
        <taxon>Helotiales</taxon>
        <taxon>Sclerotiniaceae</taxon>
        <taxon>Monilinia</taxon>
    </lineage>
</organism>
<dbReference type="Proteomes" id="UP000322873">
    <property type="component" value="Unassembled WGS sequence"/>
</dbReference>
<protein>
    <submittedName>
        <fullName evidence="1">Uncharacterized protein</fullName>
    </submittedName>
</protein>
<reference evidence="1 2" key="1">
    <citation type="submission" date="2019-06" db="EMBL/GenBank/DDBJ databases">
        <title>Genome Sequence of the Brown Rot Fungal Pathogen Monilinia fructicola.</title>
        <authorList>
            <person name="De Miccolis Angelini R.M."/>
            <person name="Landi L."/>
            <person name="Abate D."/>
            <person name="Pollastro S."/>
            <person name="Romanazzi G."/>
            <person name="Faretra F."/>
        </authorList>
    </citation>
    <scope>NUCLEOTIDE SEQUENCE [LARGE SCALE GENOMIC DNA]</scope>
    <source>
        <strain evidence="1 2">Mfrc123</strain>
    </source>
</reference>
<evidence type="ECO:0000313" key="1">
    <source>
        <dbReference type="EMBL" id="KAA8568635.1"/>
    </source>
</evidence>
<gene>
    <name evidence="1" type="ORF">EYC84_007646</name>
</gene>
<sequence length="97" mass="9945">MLHQLILANGSLDRCIWVQRSIPRVLNDTPDDAVRAACQTPLILDEVIRATAYGCALPVTHRAASSNCADAAGATSHAVGDAGIIVAATAPTAPTLG</sequence>
<comment type="caution">
    <text evidence="1">The sequence shown here is derived from an EMBL/GenBank/DDBJ whole genome shotgun (WGS) entry which is preliminary data.</text>
</comment>